<comment type="caution">
    <text evidence="1">The sequence shown here is derived from an EMBL/GenBank/DDBJ whole genome shotgun (WGS) entry which is preliminary data.</text>
</comment>
<name>A0ACB9DPX2_ARCLA</name>
<gene>
    <name evidence="1" type="ORF">L6452_11660</name>
</gene>
<dbReference type="EMBL" id="CM042049">
    <property type="protein sequence ID" value="KAI3748528.1"/>
    <property type="molecule type" value="Genomic_DNA"/>
</dbReference>
<accession>A0ACB9DPX2</accession>
<evidence type="ECO:0000313" key="1">
    <source>
        <dbReference type="EMBL" id="KAI3748528.1"/>
    </source>
</evidence>
<dbReference type="Proteomes" id="UP001055879">
    <property type="component" value="Linkage Group LG03"/>
</dbReference>
<proteinExistence type="predicted"/>
<organism evidence="1 2">
    <name type="scientific">Arctium lappa</name>
    <name type="common">Greater burdock</name>
    <name type="synonym">Lappa major</name>
    <dbReference type="NCBI Taxonomy" id="4217"/>
    <lineage>
        <taxon>Eukaryota</taxon>
        <taxon>Viridiplantae</taxon>
        <taxon>Streptophyta</taxon>
        <taxon>Embryophyta</taxon>
        <taxon>Tracheophyta</taxon>
        <taxon>Spermatophyta</taxon>
        <taxon>Magnoliopsida</taxon>
        <taxon>eudicotyledons</taxon>
        <taxon>Gunneridae</taxon>
        <taxon>Pentapetalae</taxon>
        <taxon>asterids</taxon>
        <taxon>campanulids</taxon>
        <taxon>Asterales</taxon>
        <taxon>Asteraceae</taxon>
        <taxon>Carduoideae</taxon>
        <taxon>Cardueae</taxon>
        <taxon>Arctiinae</taxon>
        <taxon>Arctium</taxon>
    </lineage>
</organism>
<reference evidence="1 2" key="2">
    <citation type="journal article" date="2022" name="Mol. Ecol. Resour.">
        <title>The genomes of chicory, endive, great burdock and yacon provide insights into Asteraceae paleo-polyploidization history and plant inulin production.</title>
        <authorList>
            <person name="Fan W."/>
            <person name="Wang S."/>
            <person name="Wang H."/>
            <person name="Wang A."/>
            <person name="Jiang F."/>
            <person name="Liu H."/>
            <person name="Zhao H."/>
            <person name="Xu D."/>
            <person name="Zhang Y."/>
        </authorList>
    </citation>
    <scope>NUCLEOTIDE SEQUENCE [LARGE SCALE GENOMIC DNA]</scope>
    <source>
        <strain evidence="2">cv. Niubang</strain>
    </source>
</reference>
<reference evidence="2" key="1">
    <citation type="journal article" date="2022" name="Mol. Ecol. Resour.">
        <title>The genomes of chicory, endive, great burdock and yacon provide insights into Asteraceae palaeo-polyploidization history and plant inulin production.</title>
        <authorList>
            <person name="Fan W."/>
            <person name="Wang S."/>
            <person name="Wang H."/>
            <person name="Wang A."/>
            <person name="Jiang F."/>
            <person name="Liu H."/>
            <person name="Zhao H."/>
            <person name="Xu D."/>
            <person name="Zhang Y."/>
        </authorList>
    </citation>
    <scope>NUCLEOTIDE SEQUENCE [LARGE SCALE GENOMIC DNA]</scope>
    <source>
        <strain evidence="2">cv. Niubang</strain>
    </source>
</reference>
<evidence type="ECO:0000313" key="2">
    <source>
        <dbReference type="Proteomes" id="UP001055879"/>
    </source>
</evidence>
<protein>
    <submittedName>
        <fullName evidence="1">Uncharacterized protein</fullName>
    </submittedName>
</protein>
<sequence>MSCFINILLMSNDNWIDRKRLFDASFRSLSCVHSGCKVRSINPLTPSPIHTKSQQGFSHNIAIKLNMAIEPDGSRKATWSELRHGYHVGGANHNMAFLYVA</sequence>
<keyword evidence="2" id="KW-1185">Reference proteome</keyword>